<name>A0A2T2P321_CORCC</name>
<sequence>MDKAPRPYCLGMYSPFSYILSKCYNSLRLILFSRLKTVYLHVYVDIYLPRYTTTQQSSRQTPAADLTGQALECTTHQSSTKTSRHPLFRSELSLPITSPPFCPSGSPPPVAPATYKKKESDVKKRKALGVGRFHVGHAHTIPNRAGQPHVLHTAPEP</sequence>
<feature type="compositionally biased region" description="Pro residues" evidence="1">
    <location>
        <begin position="100"/>
        <end position="111"/>
    </location>
</feature>
<dbReference type="Proteomes" id="UP000240883">
    <property type="component" value="Unassembled WGS sequence"/>
</dbReference>
<organism evidence="2 3">
    <name type="scientific">Corynespora cassiicola Philippines</name>
    <dbReference type="NCBI Taxonomy" id="1448308"/>
    <lineage>
        <taxon>Eukaryota</taxon>
        <taxon>Fungi</taxon>
        <taxon>Dikarya</taxon>
        <taxon>Ascomycota</taxon>
        <taxon>Pezizomycotina</taxon>
        <taxon>Dothideomycetes</taxon>
        <taxon>Pleosporomycetidae</taxon>
        <taxon>Pleosporales</taxon>
        <taxon>Corynesporascaceae</taxon>
        <taxon>Corynespora</taxon>
    </lineage>
</organism>
<evidence type="ECO:0000313" key="2">
    <source>
        <dbReference type="EMBL" id="PSN72062.1"/>
    </source>
</evidence>
<dbReference type="AlphaFoldDB" id="A0A2T2P321"/>
<gene>
    <name evidence="2" type="ORF">BS50DRAFT_242353</name>
</gene>
<accession>A0A2T2P321</accession>
<feature type="region of interest" description="Disordered" evidence="1">
    <location>
        <begin position="100"/>
        <end position="119"/>
    </location>
</feature>
<proteinExistence type="predicted"/>
<keyword evidence="3" id="KW-1185">Reference proteome</keyword>
<reference evidence="2 3" key="1">
    <citation type="journal article" date="2018" name="Front. Microbiol.">
        <title>Genome-Wide Analysis of Corynespora cassiicola Leaf Fall Disease Putative Effectors.</title>
        <authorList>
            <person name="Lopez D."/>
            <person name="Ribeiro S."/>
            <person name="Label P."/>
            <person name="Fumanal B."/>
            <person name="Venisse J.S."/>
            <person name="Kohler A."/>
            <person name="de Oliveira R.R."/>
            <person name="Labutti K."/>
            <person name="Lipzen A."/>
            <person name="Lail K."/>
            <person name="Bauer D."/>
            <person name="Ohm R.A."/>
            <person name="Barry K.W."/>
            <person name="Spatafora J."/>
            <person name="Grigoriev I.V."/>
            <person name="Martin F.M."/>
            <person name="Pujade-Renaud V."/>
        </authorList>
    </citation>
    <scope>NUCLEOTIDE SEQUENCE [LARGE SCALE GENOMIC DNA]</scope>
    <source>
        <strain evidence="2 3">Philippines</strain>
    </source>
</reference>
<evidence type="ECO:0000313" key="3">
    <source>
        <dbReference type="Proteomes" id="UP000240883"/>
    </source>
</evidence>
<dbReference type="EMBL" id="KZ678130">
    <property type="protein sequence ID" value="PSN72062.1"/>
    <property type="molecule type" value="Genomic_DNA"/>
</dbReference>
<protein>
    <submittedName>
        <fullName evidence="2">Uncharacterized protein</fullName>
    </submittedName>
</protein>
<evidence type="ECO:0000256" key="1">
    <source>
        <dbReference type="SAM" id="MobiDB-lite"/>
    </source>
</evidence>